<evidence type="ECO:0000256" key="1">
    <source>
        <dbReference type="ARBA" id="ARBA00023015"/>
    </source>
</evidence>
<feature type="region of interest" description="Disordered" evidence="4">
    <location>
        <begin position="152"/>
        <end position="175"/>
    </location>
</feature>
<accession>A0A2T8IAC2</accession>
<dbReference type="Pfam" id="PF03514">
    <property type="entry name" value="GRAS"/>
    <property type="match status" value="1"/>
</dbReference>
<dbReference type="InterPro" id="IPR005202">
    <property type="entry name" value="TF_GRAS"/>
</dbReference>
<dbReference type="EMBL" id="CM008053">
    <property type="protein sequence ID" value="PVH34591.1"/>
    <property type="molecule type" value="Genomic_DNA"/>
</dbReference>
<keyword evidence="2" id="KW-0804">Transcription</keyword>
<sequence>MEAGLEEFFVKGLMELPQQPPQPFFLDLPQNSNGRSEGCHHVPNDMTLPYISRVLLEDDVDDKLDDHPALLQVQQPFAQILSSSSYGTSTGNAEGAKELLQDGSDDESTFNLNSALSKGTDAVRAFLKGMEEANMLLPKDNKFRGDVPVNQMVQESSNHSGDKKRYDRDNHTEEEIRTSKTAKMIKDPEENCANEMLDEMMLHAYETCIRGMDELRASMDSKVEKENRKNCSKAAKGNVAVATNNHMGACELLKKIKRHASATGDATQRARLVGTGSQLWQLLMAERPSVVEFLKAYRLYFAACCFNKVALSFSTMTIYHAMVGKRKLHIVDYGMHFGFQWAGFLRLLAAGPPKLKSCPAERIEELGCRLSKCAHEFGLASFKFHTITMKWEDVRIEDLNTDAGEVLVVNDLFNFSTLMDESVFFDSQSPRDTVLSNIRKMRPDVFIQRVLNCSCGSSFLTRFREVMSYYLALFDILDATMPRESKSRVVLEQFVLGRPALNIIACEGPDLVERPEKYRQWQVRNQRAGLRQLPLRSRIVEVVKDSVQKHHHKDFLISEDGQWLLQGWMGRVLFAHSTWVAEDISSR</sequence>
<evidence type="ECO:0000256" key="3">
    <source>
        <dbReference type="PROSITE-ProRule" id="PRU01191"/>
    </source>
</evidence>
<dbReference type="PANTHER" id="PTHR31636">
    <property type="entry name" value="OSJNBA0084A10.13 PROTEIN-RELATED"/>
    <property type="match status" value="1"/>
</dbReference>
<dbReference type="AlphaFoldDB" id="A0A2T8IAC2"/>
<gene>
    <name evidence="5" type="ORF">PAHAL_8G254800</name>
</gene>
<dbReference type="PROSITE" id="PS50985">
    <property type="entry name" value="GRAS"/>
    <property type="match status" value="1"/>
</dbReference>
<name>A0A2T8IAC2_9POAL</name>
<proteinExistence type="inferred from homology"/>
<evidence type="ECO:0000256" key="2">
    <source>
        <dbReference type="ARBA" id="ARBA00023163"/>
    </source>
</evidence>
<keyword evidence="1" id="KW-0805">Transcription regulation</keyword>
<evidence type="ECO:0000256" key="4">
    <source>
        <dbReference type="SAM" id="MobiDB-lite"/>
    </source>
</evidence>
<organism evidence="5">
    <name type="scientific">Panicum hallii</name>
    <dbReference type="NCBI Taxonomy" id="206008"/>
    <lineage>
        <taxon>Eukaryota</taxon>
        <taxon>Viridiplantae</taxon>
        <taxon>Streptophyta</taxon>
        <taxon>Embryophyta</taxon>
        <taxon>Tracheophyta</taxon>
        <taxon>Spermatophyta</taxon>
        <taxon>Magnoliopsida</taxon>
        <taxon>Liliopsida</taxon>
        <taxon>Poales</taxon>
        <taxon>Poaceae</taxon>
        <taxon>PACMAD clade</taxon>
        <taxon>Panicoideae</taxon>
        <taxon>Panicodae</taxon>
        <taxon>Paniceae</taxon>
        <taxon>Panicinae</taxon>
        <taxon>Panicum</taxon>
        <taxon>Panicum sect. Panicum</taxon>
    </lineage>
</organism>
<dbReference type="Proteomes" id="UP000243499">
    <property type="component" value="Chromosome 8"/>
</dbReference>
<feature type="compositionally biased region" description="Basic and acidic residues" evidence="4">
    <location>
        <begin position="160"/>
        <end position="175"/>
    </location>
</feature>
<feature type="short sequence motif" description="VHIID" evidence="3">
    <location>
        <begin position="328"/>
        <end position="332"/>
    </location>
</feature>
<evidence type="ECO:0000313" key="5">
    <source>
        <dbReference type="EMBL" id="PVH34591.1"/>
    </source>
</evidence>
<comment type="caution">
    <text evidence="3">Lacks conserved residue(s) required for the propagation of feature annotation.</text>
</comment>
<reference evidence="5" key="1">
    <citation type="submission" date="2018-04" db="EMBL/GenBank/DDBJ databases">
        <title>WGS assembly of Panicum hallii.</title>
        <authorList>
            <person name="Lovell J."/>
            <person name="Jenkins J."/>
            <person name="Lowry D."/>
            <person name="Mamidi S."/>
            <person name="Sreedasyam A."/>
            <person name="Weng X."/>
            <person name="Barry K."/>
            <person name="Bonette J."/>
            <person name="Campitelli B."/>
            <person name="Daum C."/>
            <person name="Gordon S."/>
            <person name="Gould B."/>
            <person name="Lipzen A."/>
            <person name="Macqueen A."/>
            <person name="Palacio-Mejia J."/>
            <person name="Plott C."/>
            <person name="Shakirov E."/>
            <person name="Shu S."/>
            <person name="Yoshinaga Y."/>
            <person name="Zane M."/>
            <person name="Rokhsar D."/>
            <person name="Grimwood J."/>
            <person name="Schmutz J."/>
            <person name="Juenger T."/>
        </authorList>
    </citation>
    <scope>NUCLEOTIDE SEQUENCE [LARGE SCALE GENOMIC DNA]</scope>
    <source>
        <strain evidence="5">FIL2</strain>
    </source>
</reference>
<dbReference type="Gramene" id="PVH34591">
    <property type="protein sequence ID" value="PVH34591"/>
    <property type="gene ID" value="PAHAL_8G254800"/>
</dbReference>
<feature type="region of interest" description="SAW" evidence="3">
    <location>
        <begin position="505"/>
        <end position="580"/>
    </location>
</feature>
<protein>
    <submittedName>
        <fullName evidence="5">Uncharacterized protein</fullName>
    </submittedName>
</protein>
<comment type="similarity">
    <text evidence="3">Belongs to the GRAS family.</text>
</comment>